<evidence type="ECO:0000256" key="6">
    <source>
        <dbReference type="ARBA" id="ARBA00023136"/>
    </source>
</evidence>
<feature type="transmembrane region" description="Helical" evidence="10">
    <location>
        <begin position="260"/>
        <end position="281"/>
    </location>
</feature>
<keyword evidence="6 10" id="KW-0472">Membrane</keyword>
<keyword evidence="4 10" id="KW-1133">Transmembrane helix</keyword>
<dbReference type="GO" id="GO:0015271">
    <property type="term" value="F:outward rectifier potassium channel activity"/>
    <property type="evidence" value="ECO:0007669"/>
    <property type="project" value="TreeGrafter"/>
</dbReference>
<dbReference type="OrthoDB" id="297496at2759"/>
<comment type="caution">
    <text evidence="12">The sequence shown here is derived from an EMBL/GenBank/DDBJ whole genome shotgun (WGS) entry which is preliminary data.</text>
</comment>
<dbReference type="Gene3D" id="1.10.287.70">
    <property type="match status" value="1"/>
</dbReference>
<proteinExistence type="inferred from homology"/>
<protein>
    <submittedName>
        <fullName evidence="12">KCNK18</fullName>
    </submittedName>
</protein>
<dbReference type="InterPro" id="IPR003280">
    <property type="entry name" value="2pore_dom_K_chnl"/>
</dbReference>
<evidence type="ECO:0000256" key="3">
    <source>
        <dbReference type="ARBA" id="ARBA00022692"/>
    </source>
</evidence>
<evidence type="ECO:0000256" key="9">
    <source>
        <dbReference type="SAM" id="MobiDB-lite"/>
    </source>
</evidence>
<dbReference type="GO" id="GO:0022841">
    <property type="term" value="F:potassium ion leak channel activity"/>
    <property type="evidence" value="ECO:0007669"/>
    <property type="project" value="TreeGrafter"/>
</dbReference>
<evidence type="ECO:0000256" key="4">
    <source>
        <dbReference type="ARBA" id="ARBA00022989"/>
    </source>
</evidence>
<feature type="transmembrane region" description="Helical" evidence="10">
    <location>
        <begin position="73"/>
        <end position="94"/>
    </location>
</feature>
<feature type="transmembrane region" description="Helical" evidence="10">
    <location>
        <begin position="194"/>
        <end position="215"/>
    </location>
</feature>
<reference evidence="12" key="1">
    <citation type="submission" date="2020-06" db="EMBL/GenBank/DDBJ databases">
        <title>Draft genome of Bugula neritina, a colonial animal packing powerful symbionts and potential medicines.</title>
        <authorList>
            <person name="Rayko M."/>
        </authorList>
    </citation>
    <scope>NUCLEOTIDE SEQUENCE [LARGE SCALE GENOMIC DNA]</scope>
    <source>
        <strain evidence="12">Kwan_BN1</strain>
    </source>
</reference>
<feature type="domain" description="Potassium channel" evidence="11">
    <location>
        <begin position="204"/>
        <end position="281"/>
    </location>
</feature>
<dbReference type="PANTHER" id="PTHR11003">
    <property type="entry name" value="POTASSIUM CHANNEL, SUBFAMILY K"/>
    <property type="match status" value="1"/>
</dbReference>
<dbReference type="AlphaFoldDB" id="A0A7J7KED0"/>
<comment type="subcellular location">
    <subcellularLocation>
        <location evidence="1">Membrane</location>
        <topology evidence="1">Multi-pass membrane protein</topology>
    </subcellularLocation>
</comment>
<feature type="transmembrane region" description="Helical" evidence="10">
    <location>
        <begin position="42"/>
        <end position="61"/>
    </location>
</feature>
<dbReference type="SUPFAM" id="SSF81324">
    <property type="entry name" value="Voltage-gated potassium channels"/>
    <property type="match status" value="2"/>
</dbReference>
<accession>A0A7J7KED0</accession>
<evidence type="ECO:0000256" key="8">
    <source>
        <dbReference type="RuleBase" id="RU003857"/>
    </source>
</evidence>
<evidence type="ECO:0000313" key="13">
    <source>
        <dbReference type="Proteomes" id="UP000593567"/>
    </source>
</evidence>
<dbReference type="GO" id="GO:0030322">
    <property type="term" value="P:stabilization of membrane potential"/>
    <property type="evidence" value="ECO:0007669"/>
    <property type="project" value="TreeGrafter"/>
</dbReference>
<evidence type="ECO:0000256" key="7">
    <source>
        <dbReference type="ARBA" id="ARBA00023303"/>
    </source>
</evidence>
<evidence type="ECO:0000256" key="2">
    <source>
        <dbReference type="ARBA" id="ARBA00022448"/>
    </source>
</evidence>
<dbReference type="Pfam" id="PF07885">
    <property type="entry name" value="Ion_trans_2"/>
    <property type="match status" value="2"/>
</dbReference>
<sequence length="545" mass="60116">MSLMQLSYLAIKDTLNEVYSAVVDSSWDGKRVGETIDTKWEFPGALLYAVTAITTIGYGHVTPKTTLGMCCTMLYCLFGLPLTLMCIANLGKFFARVFRLVYHTICCGVCCICCLSYRQRKMAKKLELEAHSADLEAVGNGKDLTITNDPIATSNSAIGTRQRLRGKLNVTFTKTQVWLSNVKAKFTHSMRDDVTVPVYLCLVVMAAYIVGGALLFSLWDQWEFIEGAYFCFVTLTTIGFGDYVPGIVNGYSGKNGTERLILCSLYVFFGLALIGMCIDLMQADVLHKLRWVAHKMGVLNKDNEKVSFQMSKNVPAAAIHKLSDSSDEPCSSNAVDGKKFNSEISLNDINEISKAPYNRVSTKSVTPHEVAEKENPKSKSDSRIGAVIVTHREPNGELGYAYGTQGSTYTLPGNTQSDNPSFSAPTNEEMLTPPPEYSEYCQNQNNIEHATPVSYYDDLPTHISAITPAHLRLQEVSTPIAHRKSTANTQREDNYLRNGRKDSAGEPLIKDSDLNLEMKADVNGELTLLVTTPTDEPLSRLATSS</sequence>
<feature type="compositionally biased region" description="Basic and acidic residues" evidence="9">
    <location>
        <begin position="369"/>
        <end position="382"/>
    </location>
</feature>
<dbReference type="InterPro" id="IPR013099">
    <property type="entry name" value="K_chnl_dom"/>
</dbReference>
<organism evidence="12 13">
    <name type="scientific">Bugula neritina</name>
    <name type="common">Brown bryozoan</name>
    <name type="synonym">Sertularia neritina</name>
    <dbReference type="NCBI Taxonomy" id="10212"/>
    <lineage>
        <taxon>Eukaryota</taxon>
        <taxon>Metazoa</taxon>
        <taxon>Spiralia</taxon>
        <taxon>Lophotrochozoa</taxon>
        <taxon>Bryozoa</taxon>
        <taxon>Gymnolaemata</taxon>
        <taxon>Cheilostomatida</taxon>
        <taxon>Flustrina</taxon>
        <taxon>Buguloidea</taxon>
        <taxon>Bugulidae</taxon>
        <taxon>Bugula</taxon>
    </lineage>
</organism>
<feature type="region of interest" description="Disordered" evidence="9">
    <location>
        <begin position="359"/>
        <end position="383"/>
    </location>
</feature>
<gene>
    <name evidence="12" type="ORF">EB796_005137</name>
</gene>
<keyword evidence="2 8" id="KW-0813">Transport</keyword>
<evidence type="ECO:0000259" key="11">
    <source>
        <dbReference type="Pfam" id="PF07885"/>
    </source>
</evidence>
<evidence type="ECO:0000256" key="1">
    <source>
        <dbReference type="ARBA" id="ARBA00004141"/>
    </source>
</evidence>
<keyword evidence="13" id="KW-1185">Reference proteome</keyword>
<evidence type="ECO:0000256" key="10">
    <source>
        <dbReference type="SAM" id="Phobius"/>
    </source>
</evidence>
<dbReference type="EMBL" id="VXIV02000704">
    <property type="protein sequence ID" value="KAF6036553.1"/>
    <property type="molecule type" value="Genomic_DNA"/>
</dbReference>
<keyword evidence="5 8" id="KW-0406">Ion transport</keyword>
<dbReference type="PRINTS" id="PR01333">
    <property type="entry name" value="2POREKCHANEL"/>
</dbReference>
<evidence type="ECO:0000256" key="5">
    <source>
        <dbReference type="ARBA" id="ARBA00023065"/>
    </source>
</evidence>
<keyword evidence="7 8" id="KW-0407">Ion channel</keyword>
<feature type="region of interest" description="Disordered" evidence="9">
    <location>
        <begin position="485"/>
        <end position="508"/>
    </location>
</feature>
<dbReference type="GO" id="GO:0005886">
    <property type="term" value="C:plasma membrane"/>
    <property type="evidence" value="ECO:0007669"/>
    <property type="project" value="TreeGrafter"/>
</dbReference>
<name>A0A7J7KED0_BUGNE</name>
<feature type="transmembrane region" description="Helical" evidence="10">
    <location>
        <begin position="227"/>
        <end position="248"/>
    </location>
</feature>
<evidence type="ECO:0000313" key="12">
    <source>
        <dbReference type="EMBL" id="KAF6036553.1"/>
    </source>
</evidence>
<comment type="similarity">
    <text evidence="8">Belongs to the two pore domain potassium channel (TC 1.A.1.8) family.</text>
</comment>
<feature type="transmembrane region" description="Helical" evidence="10">
    <location>
        <begin position="100"/>
        <end position="117"/>
    </location>
</feature>
<dbReference type="Proteomes" id="UP000593567">
    <property type="component" value="Unassembled WGS sequence"/>
</dbReference>
<feature type="compositionally biased region" description="Basic and acidic residues" evidence="9">
    <location>
        <begin position="490"/>
        <end position="508"/>
    </location>
</feature>
<keyword evidence="3 8" id="KW-0812">Transmembrane</keyword>
<feature type="domain" description="Potassium channel" evidence="11">
    <location>
        <begin position="37"/>
        <end position="95"/>
    </location>
</feature>
<dbReference type="PANTHER" id="PTHR11003:SF334">
    <property type="entry name" value="FI03418P"/>
    <property type="match status" value="1"/>
</dbReference>